<protein>
    <submittedName>
        <fullName evidence="2">Uncharacterized protein</fullName>
    </submittedName>
</protein>
<sequence length="201" mass="22821">MPSKASGEMYVWQNTKEIRFFEKLDKFLSYSGGKHPTIQILDQWATQFNSEYGGVPAYGVHKEWNHLHHECLRNKDLYYIVFEKNHATGASRFGSVTMGGGSIPSVDFEFSIDNSGTHPILEEEITPTNDGRQANTRRAGDDAGPSRSRGSSGKRKQIEWTIMWHYFDAHPRLQRTFHQLPDDDHRGIIASVVKSQSPPAD</sequence>
<name>A0AA88APQ8_FICCA</name>
<accession>A0AA88APQ8</accession>
<evidence type="ECO:0000256" key="1">
    <source>
        <dbReference type="SAM" id="MobiDB-lite"/>
    </source>
</evidence>
<comment type="caution">
    <text evidence="2">The sequence shown here is derived from an EMBL/GenBank/DDBJ whole genome shotgun (WGS) entry which is preliminary data.</text>
</comment>
<dbReference type="EMBL" id="BTGU01000026">
    <property type="protein sequence ID" value="GMN47746.1"/>
    <property type="molecule type" value="Genomic_DNA"/>
</dbReference>
<evidence type="ECO:0000313" key="3">
    <source>
        <dbReference type="Proteomes" id="UP001187192"/>
    </source>
</evidence>
<reference evidence="2" key="1">
    <citation type="submission" date="2023-07" db="EMBL/GenBank/DDBJ databases">
        <title>draft genome sequence of fig (Ficus carica).</title>
        <authorList>
            <person name="Takahashi T."/>
            <person name="Nishimura K."/>
        </authorList>
    </citation>
    <scope>NUCLEOTIDE SEQUENCE</scope>
</reference>
<organism evidence="2 3">
    <name type="scientific">Ficus carica</name>
    <name type="common">Common fig</name>
    <dbReference type="NCBI Taxonomy" id="3494"/>
    <lineage>
        <taxon>Eukaryota</taxon>
        <taxon>Viridiplantae</taxon>
        <taxon>Streptophyta</taxon>
        <taxon>Embryophyta</taxon>
        <taxon>Tracheophyta</taxon>
        <taxon>Spermatophyta</taxon>
        <taxon>Magnoliopsida</taxon>
        <taxon>eudicotyledons</taxon>
        <taxon>Gunneridae</taxon>
        <taxon>Pentapetalae</taxon>
        <taxon>rosids</taxon>
        <taxon>fabids</taxon>
        <taxon>Rosales</taxon>
        <taxon>Moraceae</taxon>
        <taxon>Ficeae</taxon>
        <taxon>Ficus</taxon>
    </lineage>
</organism>
<dbReference type="AlphaFoldDB" id="A0AA88APQ8"/>
<proteinExistence type="predicted"/>
<gene>
    <name evidence="2" type="ORF">TIFTF001_016917</name>
</gene>
<evidence type="ECO:0000313" key="2">
    <source>
        <dbReference type="EMBL" id="GMN47746.1"/>
    </source>
</evidence>
<feature type="region of interest" description="Disordered" evidence="1">
    <location>
        <begin position="119"/>
        <end position="155"/>
    </location>
</feature>
<keyword evidence="3" id="KW-1185">Reference proteome</keyword>
<feature type="compositionally biased region" description="Polar residues" evidence="1">
    <location>
        <begin position="126"/>
        <end position="136"/>
    </location>
</feature>
<dbReference type="Proteomes" id="UP001187192">
    <property type="component" value="Unassembled WGS sequence"/>
</dbReference>